<protein>
    <recommendedName>
        <fullName evidence="2">non-specific serine/threonine protein kinase</fullName>
        <ecNumber evidence="2">2.7.11.1</ecNumber>
    </recommendedName>
</protein>
<evidence type="ECO:0000256" key="4">
    <source>
        <dbReference type="ARBA" id="ARBA00022741"/>
    </source>
</evidence>
<dbReference type="GO" id="GO:0070525">
    <property type="term" value="P:tRNA threonylcarbamoyladenosine metabolic process"/>
    <property type="evidence" value="ECO:0007669"/>
    <property type="project" value="TreeGrafter"/>
</dbReference>
<comment type="catalytic activity">
    <reaction evidence="7">
        <text>L-threonyl-[protein] + ATP = O-phospho-L-threonyl-[protein] + ADP + H(+)</text>
        <dbReference type="Rhea" id="RHEA:46608"/>
        <dbReference type="Rhea" id="RHEA-COMP:11060"/>
        <dbReference type="Rhea" id="RHEA-COMP:11605"/>
        <dbReference type="ChEBI" id="CHEBI:15378"/>
        <dbReference type="ChEBI" id="CHEBI:30013"/>
        <dbReference type="ChEBI" id="CHEBI:30616"/>
        <dbReference type="ChEBI" id="CHEBI:61977"/>
        <dbReference type="ChEBI" id="CHEBI:456216"/>
        <dbReference type="EC" id="2.7.11.1"/>
    </reaction>
</comment>
<dbReference type="GO" id="GO:0005829">
    <property type="term" value="C:cytosol"/>
    <property type="evidence" value="ECO:0007669"/>
    <property type="project" value="TreeGrafter"/>
</dbReference>
<evidence type="ECO:0000256" key="2">
    <source>
        <dbReference type="ARBA" id="ARBA00012513"/>
    </source>
</evidence>
<dbReference type="InterPro" id="IPR008266">
    <property type="entry name" value="Tyr_kinase_AS"/>
</dbReference>
<evidence type="ECO:0000256" key="8">
    <source>
        <dbReference type="ARBA" id="ARBA00048679"/>
    </source>
</evidence>
<evidence type="ECO:0000256" key="5">
    <source>
        <dbReference type="ARBA" id="ARBA00022777"/>
    </source>
</evidence>
<name>A0A183BAY9_9TREM</name>
<organism evidence="9">
    <name type="scientific">Echinostoma caproni</name>
    <dbReference type="NCBI Taxonomy" id="27848"/>
    <lineage>
        <taxon>Eukaryota</taxon>
        <taxon>Metazoa</taxon>
        <taxon>Spiralia</taxon>
        <taxon>Lophotrochozoa</taxon>
        <taxon>Platyhelminthes</taxon>
        <taxon>Trematoda</taxon>
        <taxon>Digenea</taxon>
        <taxon>Plagiorchiida</taxon>
        <taxon>Echinostomata</taxon>
        <taxon>Echinostomatoidea</taxon>
        <taxon>Echinostomatidae</taxon>
        <taxon>Echinostoma</taxon>
    </lineage>
</organism>
<dbReference type="GO" id="GO:0004674">
    <property type="term" value="F:protein serine/threonine kinase activity"/>
    <property type="evidence" value="ECO:0007669"/>
    <property type="project" value="UniProtKB-EC"/>
</dbReference>
<dbReference type="Gene3D" id="3.30.200.20">
    <property type="entry name" value="Phosphorylase Kinase, domain 1"/>
    <property type="match status" value="1"/>
</dbReference>
<keyword evidence="3" id="KW-0808">Transferase</keyword>
<comment type="similarity">
    <text evidence="1">Belongs to the protein kinase superfamily. BUD32 family.</text>
</comment>
<evidence type="ECO:0000256" key="6">
    <source>
        <dbReference type="ARBA" id="ARBA00022840"/>
    </source>
</evidence>
<dbReference type="EC" id="2.7.11.1" evidence="2"/>
<dbReference type="Gene3D" id="1.10.510.10">
    <property type="entry name" value="Transferase(Phosphotransferase) domain 1"/>
    <property type="match status" value="1"/>
</dbReference>
<keyword evidence="6" id="KW-0067">ATP-binding</keyword>
<evidence type="ECO:0000313" key="9">
    <source>
        <dbReference type="WBParaSite" id="ECPE_0001641701-mRNA-1"/>
    </source>
</evidence>
<evidence type="ECO:0000256" key="1">
    <source>
        <dbReference type="ARBA" id="ARBA00010630"/>
    </source>
</evidence>
<keyword evidence="4" id="KW-0547">Nucleotide-binding</keyword>
<dbReference type="PROSITE" id="PS00109">
    <property type="entry name" value="PROTEIN_KINASE_TYR"/>
    <property type="match status" value="1"/>
</dbReference>
<evidence type="ECO:0000256" key="3">
    <source>
        <dbReference type="ARBA" id="ARBA00022679"/>
    </source>
</evidence>
<dbReference type="AlphaFoldDB" id="A0A183BAY9"/>
<evidence type="ECO:0000256" key="7">
    <source>
        <dbReference type="ARBA" id="ARBA00047899"/>
    </source>
</evidence>
<sequence>LFTSSGPKQCVIKERFVKHYRHPVLDANLSGQRLRAEARLLLHCRKLGIDVPPVLLVDIPTRRLWLGHIGPDAQTLSAWFASLASTCPSEESDNSHGDRPDLTAFQIAGARLTKLTVALGRLLARLHANHVTHGDLTMANILVRKATSEEERGETEPRLVLIDFGLASAISHSATQRLPEEKAVDLYVFERALINALDLSFLERIGHTFPQFATPETVMNCVLEAYCIHYPAEATPLRREADEGSKKTNGTKNPQDSFAALQAEVKSNVSKLDEVRLRGRKRLMLG</sequence>
<dbReference type="GO" id="GO:0005634">
    <property type="term" value="C:nucleus"/>
    <property type="evidence" value="ECO:0007669"/>
    <property type="project" value="TreeGrafter"/>
</dbReference>
<dbReference type="InterPro" id="IPR011009">
    <property type="entry name" value="Kinase-like_dom_sf"/>
</dbReference>
<comment type="catalytic activity">
    <reaction evidence="8">
        <text>L-seryl-[protein] + ATP = O-phospho-L-seryl-[protein] + ADP + H(+)</text>
        <dbReference type="Rhea" id="RHEA:17989"/>
        <dbReference type="Rhea" id="RHEA-COMP:9863"/>
        <dbReference type="Rhea" id="RHEA-COMP:11604"/>
        <dbReference type="ChEBI" id="CHEBI:15378"/>
        <dbReference type="ChEBI" id="CHEBI:29999"/>
        <dbReference type="ChEBI" id="CHEBI:30616"/>
        <dbReference type="ChEBI" id="CHEBI:83421"/>
        <dbReference type="ChEBI" id="CHEBI:456216"/>
        <dbReference type="EC" id="2.7.11.1"/>
    </reaction>
</comment>
<dbReference type="PANTHER" id="PTHR12209">
    <property type="entry name" value="NON-SPECIFIC SERINE/THREONINE PROTEIN KINASE"/>
    <property type="match status" value="1"/>
</dbReference>
<keyword evidence="5" id="KW-0418">Kinase</keyword>
<dbReference type="WBParaSite" id="ECPE_0001641701-mRNA-1">
    <property type="protein sequence ID" value="ECPE_0001641701-mRNA-1"/>
    <property type="gene ID" value="ECPE_0001641701"/>
</dbReference>
<accession>A0A183BAY9</accession>
<dbReference type="GO" id="GO:0005524">
    <property type="term" value="F:ATP binding"/>
    <property type="evidence" value="ECO:0007669"/>
    <property type="project" value="UniProtKB-KW"/>
</dbReference>
<dbReference type="GO" id="GO:0000408">
    <property type="term" value="C:EKC/KEOPS complex"/>
    <property type="evidence" value="ECO:0007669"/>
    <property type="project" value="TreeGrafter"/>
</dbReference>
<reference evidence="9" key="1">
    <citation type="submission" date="2016-06" db="UniProtKB">
        <authorList>
            <consortium name="WormBaseParasite"/>
        </authorList>
    </citation>
    <scope>IDENTIFICATION</scope>
</reference>
<dbReference type="SUPFAM" id="SSF56112">
    <property type="entry name" value="Protein kinase-like (PK-like)"/>
    <property type="match status" value="1"/>
</dbReference>
<dbReference type="Pfam" id="PF06293">
    <property type="entry name" value="Kdo"/>
    <property type="match status" value="1"/>
</dbReference>
<proteinExistence type="inferred from homology"/>
<dbReference type="PANTHER" id="PTHR12209:SF0">
    <property type="entry name" value="EKC_KEOPS COMPLEX SUBUNIT TP53RK"/>
    <property type="match status" value="1"/>
</dbReference>